<dbReference type="Gene3D" id="3.40.50.150">
    <property type="entry name" value="Vaccinia Virus protein VP39"/>
    <property type="match status" value="1"/>
</dbReference>
<dbReference type="InterPro" id="IPR046817">
    <property type="entry name" value="MmeI_N"/>
</dbReference>
<sequence length="904" mass="103244">MARLNLKAIEERIKPLAGQDDYDREFIFDLMLAYGRSKGNITRLRNGSLNIAEDPEHEVAQKNIVYFRETTGDLLEELERLRVSPTVVKFATRFVIVTDYTEMIAYDLKTRENRTFPLREIDQHFTFFLPWAGMEKAQYTAESHADVKAAEKMGTLFDELASANPSIMKDPEQRHGLNVFFTRLLFCYFAEDTGIFGENQFTNAVGSHTLEDGSDTADFIRDMFAALDEPDPTKKPSHLANFPYVNGRLFRADAHLTVPRFSPKAREMLIELGRQIWLDINPDIFGSMFQAVVAPGKRSNLGQHYTSVPNILKTIEPLFMDDLKEEFDKAYDSTNKLDKLLNRIAHIKVFDPACGSGNFLVIAYKELRRLEHAILRRQSELGSNHALFNESRINIENFYGIEIDDFAVEVAVLSMWIAKHQMNREFKEQFGISIPLIPLKETGQIHAGNATRIDWNDVCPNNGTDEIYVIGNPPYGGFSGMSDRQKEDYPVALDGVAYSKKMDYVGLWLYKGSRYISHTQAELAFVSTNSISQGEHVLFIDPFLKDADVEISYAYPSFKWENNAKKNAGVTVVVIGLRPKVNKPKYLFVDGMRQHADNINLYLTDAPDTYPSKRKTPLSPIEQMVLGSAPKDGGYLLLSPTERHELLDSYPSSTKWIHKYIGSAEFIKDEARFCLVIPDKDLSEAKGIPPVNLSLERVTSTRLQSKKIATQKLAAVPHHFGEFRYKPTDSIIVPSVSSERREYIPMGYLGPDTVISNAAFAIYDAEPWLFALLTSQMHMAWTSTVGGKMKTDYRYSNTIVYNNFPVPELSERQKQRLTELALRVLDVREYHCDKTLAQLYDPDLMPDNLRQAHLEVDEYVDSLYSKRTYETDEDRLSDLFARYEEMIAAEEAAKPKKKTRKRKK</sequence>
<feature type="domain" description="MmeI-like DNA-methyltransferase" evidence="9">
    <location>
        <begin position="328"/>
        <end position="588"/>
    </location>
</feature>
<dbReference type="InterPro" id="IPR046818">
    <property type="entry name" value="MmeI_C"/>
</dbReference>
<dbReference type="PANTHER" id="PTHR33841">
    <property type="entry name" value="DNA METHYLTRANSFERASE YEEA-RELATED"/>
    <property type="match status" value="1"/>
</dbReference>
<evidence type="ECO:0000256" key="1">
    <source>
        <dbReference type="ARBA" id="ARBA00011900"/>
    </source>
</evidence>
<keyword evidence="3 10" id="KW-0808">Transferase</keyword>
<reference evidence="10 11" key="1">
    <citation type="submission" date="2018-12" db="EMBL/GenBank/DDBJ databases">
        <authorList>
            <consortium name="Pathogen Informatics"/>
        </authorList>
    </citation>
    <scope>NUCLEOTIDE SEQUENCE [LARGE SCALE GENOMIC DNA]</scope>
    <source>
        <strain evidence="10 11">NCTC934</strain>
    </source>
</reference>
<evidence type="ECO:0000259" key="7">
    <source>
        <dbReference type="Pfam" id="PF20466"/>
    </source>
</evidence>
<accession>A0ABY6TAW7</accession>
<dbReference type="GO" id="GO:0032259">
    <property type="term" value="P:methylation"/>
    <property type="evidence" value="ECO:0007669"/>
    <property type="project" value="UniProtKB-KW"/>
</dbReference>
<dbReference type="SUPFAM" id="SSF53335">
    <property type="entry name" value="S-adenosyl-L-methionine-dependent methyltransferases"/>
    <property type="match status" value="1"/>
</dbReference>
<evidence type="ECO:0000259" key="5">
    <source>
        <dbReference type="Pfam" id="PF20464"/>
    </source>
</evidence>
<evidence type="ECO:0000256" key="2">
    <source>
        <dbReference type="ARBA" id="ARBA00022603"/>
    </source>
</evidence>
<dbReference type="InterPro" id="IPR029063">
    <property type="entry name" value="SAM-dependent_MTases_sf"/>
</dbReference>
<dbReference type="InterPro" id="IPR046816">
    <property type="entry name" value="MmeI_Mtase"/>
</dbReference>
<dbReference type="Pfam" id="PF20464">
    <property type="entry name" value="MmeI_N"/>
    <property type="match status" value="1"/>
</dbReference>
<comment type="catalytic activity">
    <reaction evidence="4">
        <text>a 2'-deoxyadenosine in DNA + S-adenosyl-L-methionine = an N(6)-methyl-2'-deoxyadenosine in DNA + S-adenosyl-L-homocysteine + H(+)</text>
        <dbReference type="Rhea" id="RHEA:15197"/>
        <dbReference type="Rhea" id="RHEA-COMP:12418"/>
        <dbReference type="Rhea" id="RHEA-COMP:12419"/>
        <dbReference type="ChEBI" id="CHEBI:15378"/>
        <dbReference type="ChEBI" id="CHEBI:57856"/>
        <dbReference type="ChEBI" id="CHEBI:59789"/>
        <dbReference type="ChEBI" id="CHEBI:90615"/>
        <dbReference type="ChEBI" id="CHEBI:90616"/>
        <dbReference type="EC" id="2.1.1.72"/>
    </reaction>
</comment>
<proteinExistence type="predicted"/>
<keyword evidence="2 10" id="KW-0489">Methyltransferase</keyword>
<evidence type="ECO:0000259" key="6">
    <source>
        <dbReference type="Pfam" id="PF20465"/>
    </source>
</evidence>
<evidence type="ECO:0000256" key="4">
    <source>
        <dbReference type="ARBA" id="ARBA00047942"/>
    </source>
</evidence>
<dbReference type="PANTHER" id="PTHR33841:SF1">
    <property type="entry name" value="DNA METHYLTRANSFERASE A"/>
    <property type="match status" value="1"/>
</dbReference>
<evidence type="ECO:0000313" key="11">
    <source>
        <dbReference type="Proteomes" id="UP000280707"/>
    </source>
</evidence>
<dbReference type="RefSeq" id="WP_126318141.1">
    <property type="nucleotide sequence ID" value="NZ_LR134408.1"/>
</dbReference>
<dbReference type="InterPro" id="IPR050953">
    <property type="entry name" value="N4_N6_ade-DNA_methylase"/>
</dbReference>
<dbReference type="Pfam" id="PF20465">
    <property type="entry name" value="MmeI_hel"/>
    <property type="match status" value="1"/>
</dbReference>
<feature type="domain" description="MmeI-like target recognition" evidence="7">
    <location>
        <begin position="606"/>
        <end position="809"/>
    </location>
</feature>
<dbReference type="InterPro" id="IPR046819">
    <property type="entry name" value="MmeI_hel"/>
</dbReference>
<evidence type="ECO:0000256" key="3">
    <source>
        <dbReference type="ARBA" id="ARBA00022679"/>
    </source>
</evidence>
<dbReference type="Pfam" id="PF20467">
    <property type="entry name" value="MmeI_C"/>
    <property type="match status" value="1"/>
</dbReference>
<dbReference type="EMBL" id="LR134408">
    <property type="protein sequence ID" value="VEH71993.1"/>
    <property type="molecule type" value="Genomic_DNA"/>
</dbReference>
<dbReference type="Pfam" id="PF20473">
    <property type="entry name" value="MmeI_Mtase"/>
    <property type="match status" value="1"/>
</dbReference>
<gene>
    <name evidence="10" type="ORF">NCTC934_00252</name>
</gene>
<dbReference type="PROSITE" id="PS00092">
    <property type="entry name" value="N6_MTASE"/>
    <property type="match status" value="1"/>
</dbReference>
<dbReference type="Proteomes" id="UP000280707">
    <property type="component" value="Chromosome"/>
</dbReference>
<feature type="domain" description="MmeI-like C-terminal" evidence="8">
    <location>
        <begin position="811"/>
        <end position="887"/>
    </location>
</feature>
<keyword evidence="11" id="KW-1185">Reference proteome</keyword>
<protein>
    <recommendedName>
        <fullName evidence="1">site-specific DNA-methyltransferase (adenine-specific)</fullName>
        <ecNumber evidence="1">2.1.1.72</ecNumber>
    </recommendedName>
</protein>
<dbReference type="Pfam" id="PF20466">
    <property type="entry name" value="MmeI_TRD"/>
    <property type="match status" value="1"/>
</dbReference>
<evidence type="ECO:0000259" key="8">
    <source>
        <dbReference type="Pfam" id="PF20467"/>
    </source>
</evidence>
<name>A0ABY6TAW7_9CORY</name>
<dbReference type="EC" id="2.1.1.72" evidence="1"/>
<feature type="domain" description="MmeI-like helicase spacer" evidence="6">
    <location>
        <begin position="175"/>
        <end position="250"/>
    </location>
</feature>
<organism evidence="10 11">
    <name type="scientific">Corynebacterium segmentosum</name>
    <dbReference type="NCBI Taxonomy" id="43990"/>
    <lineage>
        <taxon>Bacteria</taxon>
        <taxon>Bacillati</taxon>
        <taxon>Actinomycetota</taxon>
        <taxon>Actinomycetes</taxon>
        <taxon>Mycobacteriales</taxon>
        <taxon>Corynebacteriaceae</taxon>
        <taxon>Corynebacterium</taxon>
    </lineage>
</organism>
<evidence type="ECO:0000313" key="10">
    <source>
        <dbReference type="EMBL" id="VEH71993.1"/>
    </source>
</evidence>
<dbReference type="InterPro" id="IPR046820">
    <property type="entry name" value="MmeI_TRD"/>
</dbReference>
<evidence type="ECO:0000259" key="9">
    <source>
        <dbReference type="Pfam" id="PF20473"/>
    </source>
</evidence>
<feature type="domain" description="MmeI-like N-terminal" evidence="5">
    <location>
        <begin position="5"/>
        <end position="161"/>
    </location>
</feature>
<dbReference type="InterPro" id="IPR002052">
    <property type="entry name" value="DNA_methylase_N6_adenine_CS"/>
</dbReference>
<dbReference type="GO" id="GO:0009007">
    <property type="term" value="F:site-specific DNA-methyltransferase (adenine-specific) activity"/>
    <property type="evidence" value="ECO:0007669"/>
    <property type="project" value="UniProtKB-EC"/>
</dbReference>